<sequence>MCVRTIVSWNSIMTACVESVWLSEGIEYFLKMRDCGFEPDETSMVLLLTVCAELGYLSVGRWVHSQLILRGMDLSVQLGTALVDMYGKSGALGYARVVFERMEKRNVWTWSAMIMGLAQHGFAEEALVLFGMMNDRKSNN</sequence>
<dbReference type="InterPro" id="IPR002885">
    <property type="entry name" value="PPR_rpt"/>
</dbReference>
<proteinExistence type="predicted"/>
<protein>
    <submittedName>
        <fullName evidence="3">Pentatricopeptide repeat-containing protein</fullName>
    </submittedName>
</protein>
<dbReference type="EMBL" id="LXQA010154282">
    <property type="protein sequence ID" value="MCI26598.1"/>
    <property type="molecule type" value="Genomic_DNA"/>
</dbReference>
<reference evidence="3 4" key="1">
    <citation type="journal article" date="2018" name="Front. Plant Sci.">
        <title>Red Clover (Trifolium pratense) and Zigzag Clover (T. medium) - A Picture of Genomic Similarities and Differences.</title>
        <authorList>
            <person name="Dluhosova J."/>
            <person name="Istvanek J."/>
            <person name="Nedelnik J."/>
            <person name="Repkova J."/>
        </authorList>
    </citation>
    <scope>NUCLEOTIDE SEQUENCE [LARGE SCALE GENOMIC DNA]</scope>
    <source>
        <strain evidence="4">cv. 10/8</strain>
        <tissue evidence="3">Leaf</tissue>
    </source>
</reference>
<dbReference type="PANTHER" id="PTHR47926:SF347">
    <property type="entry name" value="PENTATRICOPEPTIDE REPEAT-CONTAINING PROTEIN"/>
    <property type="match status" value="1"/>
</dbReference>
<organism evidence="3 4">
    <name type="scientific">Trifolium medium</name>
    <dbReference type="NCBI Taxonomy" id="97028"/>
    <lineage>
        <taxon>Eukaryota</taxon>
        <taxon>Viridiplantae</taxon>
        <taxon>Streptophyta</taxon>
        <taxon>Embryophyta</taxon>
        <taxon>Tracheophyta</taxon>
        <taxon>Spermatophyta</taxon>
        <taxon>Magnoliopsida</taxon>
        <taxon>eudicotyledons</taxon>
        <taxon>Gunneridae</taxon>
        <taxon>Pentapetalae</taxon>
        <taxon>rosids</taxon>
        <taxon>fabids</taxon>
        <taxon>Fabales</taxon>
        <taxon>Fabaceae</taxon>
        <taxon>Papilionoideae</taxon>
        <taxon>50 kb inversion clade</taxon>
        <taxon>NPAAA clade</taxon>
        <taxon>Hologalegina</taxon>
        <taxon>IRL clade</taxon>
        <taxon>Trifolieae</taxon>
        <taxon>Trifolium</taxon>
    </lineage>
</organism>
<feature type="non-terminal residue" evidence="3">
    <location>
        <position position="140"/>
    </location>
</feature>
<evidence type="ECO:0000256" key="2">
    <source>
        <dbReference type="PROSITE-ProRule" id="PRU00708"/>
    </source>
</evidence>
<dbReference type="InterPro" id="IPR046960">
    <property type="entry name" value="PPR_At4g14850-like_plant"/>
</dbReference>
<name>A0A392QQS3_9FABA</name>
<dbReference type="Proteomes" id="UP000265520">
    <property type="component" value="Unassembled WGS sequence"/>
</dbReference>
<dbReference type="AlphaFoldDB" id="A0A392QQS3"/>
<evidence type="ECO:0000313" key="4">
    <source>
        <dbReference type="Proteomes" id="UP000265520"/>
    </source>
</evidence>
<dbReference type="PROSITE" id="PS51375">
    <property type="entry name" value="PPR"/>
    <property type="match status" value="2"/>
</dbReference>
<dbReference type="FunFam" id="1.25.40.10:FF:002158">
    <property type="entry name" value="Pentatricopeptide repeat-containing protein"/>
    <property type="match status" value="1"/>
</dbReference>
<accession>A0A392QQS3</accession>
<dbReference type="NCBIfam" id="TIGR00756">
    <property type="entry name" value="PPR"/>
    <property type="match status" value="2"/>
</dbReference>
<dbReference type="Gene3D" id="1.25.40.10">
    <property type="entry name" value="Tetratricopeptide repeat domain"/>
    <property type="match status" value="2"/>
</dbReference>
<dbReference type="Pfam" id="PF01535">
    <property type="entry name" value="PPR"/>
    <property type="match status" value="3"/>
</dbReference>
<comment type="caution">
    <text evidence="3">The sequence shown here is derived from an EMBL/GenBank/DDBJ whole genome shotgun (WGS) entry which is preliminary data.</text>
</comment>
<evidence type="ECO:0000256" key="1">
    <source>
        <dbReference type="ARBA" id="ARBA00022737"/>
    </source>
</evidence>
<keyword evidence="1" id="KW-0677">Repeat</keyword>
<dbReference type="PANTHER" id="PTHR47926">
    <property type="entry name" value="PENTATRICOPEPTIDE REPEAT-CONTAINING PROTEIN"/>
    <property type="match status" value="1"/>
</dbReference>
<keyword evidence="4" id="KW-1185">Reference proteome</keyword>
<dbReference type="PROSITE" id="PS51257">
    <property type="entry name" value="PROKAR_LIPOPROTEIN"/>
    <property type="match status" value="1"/>
</dbReference>
<feature type="repeat" description="PPR" evidence="2">
    <location>
        <begin position="5"/>
        <end position="39"/>
    </location>
</feature>
<evidence type="ECO:0000313" key="3">
    <source>
        <dbReference type="EMBL" id="MCI26598.1"/>
    </source>
</evidence>
<feature type="repeat" description="PPR" evidence="2">
    <location>
        <begin position="106"/>
        <end position="136"/>
    </location>
</feature>
<dbReference type="InterPro" id="IPR011990">
    <property type="entry name" value="TPR-like_helical_dom_sf"/>
</dbReference>
<dbReference type="GO" id="GO:0003723">
    <property type="term" value="F:RNA binding"/>
    <property type="evidence" value="ECO:0007669"/>
    <property type="project" value="InterPro"/>
</dbReference>
<dbReference type="GO" id="GO:0009451">
    <property type="term" value="P:RNA modification"/>
    <property type="evidence" value="ECO:0007669"/>
    <property type="project" value="InterPro"/>
</dbReference>